<dbReference type="EMBL" id="BARV01014880">
    <property type="protein sequence ID" value="GAI24332.1"/>
    <property type="molecule type" value="Genomic_DNA"/>
</dbReference>
<gene>
    <name evidence="1" type="ORF">S06H3_25818</name>
</gene>
<proteinExistence type="predicted"/>
<dbReference type="SUPFAM" id="SSF48208">
    <property type="entry name" value="Six-hairpin glycosidases"/>
    <property type="match status" value="1"/>
</dbReference>
<organism evidence="1">
    <name type="scientific">marine sediment metagenome</name>
    <dbReference type="NCBI Taxonomy" id="412755"/>
    <lineage>
        <taxon>unclassified sequences</taxon>
        <taxon>metagenomes</taxon>
        <taxon>ecological metagenomes</taxon>
    </lineage>
</organism>
<evidence type="ECO:0000313" key="1">
    <source>
        <dbReference type="EMBL" id="GAI24332.1"/>
    </source>
</evidence>
<dbReference type="Gene3D" id="1.50.10.20">
    <property type="match status" value="2"/>
</dbReference>
<evidence type="ECO:0008006" key="2">
    <source>
        <dbReference type="Google" id="ProtNLM"/>
    </source>
</evidence>
<dbReference type="InterPro" id="IPR008928">
    <property type="entry name" value="6-hairpin_glycosidase_sf"/>
</dbReference>
<accession>X1LY73</accession>
<comment type="caution">
    <text evidence="1">The sequence shown here is derived from an EMBL/GenBank/DDBJ whole genome shotgun (WGS) entry which is preliminary data.</text>
</comment>
<dbReference type="PANTHER" id="PTHR42899:SF1">
    <property type="entry name" value="SPERMATOGENESIS-ASSOCIATED PROTEIN 20"/>
    <property type="match status" value="1"/>
</dbReference>
<protein>
    <recommendedName>
        <fullName evidence="2">DUF255 domain-containing protein</fullName>
    </recommendedName>
</protein>
<feature type="non-terminal residue" evidence="1">
    <location>
        <position position="1"/>
    </location>
</feature>
<reference evidence="1" key="1">
    <citation type="journal article" date="2014" name="Front. Microbiol.">
        <title>High frequency of phylogenetically diverse reductive dehalogenase-homologous genes in deep subseafloor sedimentary metagenomes.</title>
        <authorList>
            <person name="Kawai M."/>
            <person name="Futagami T."/>
            <person name="Toyoda A."/>
            <person name="Takaki Y."/>
            <person name="Nishi S."/>
            <person name="Hori S."/>
            <person name="Arai W."/>
            <person name="Tsubouchi T."/>
            <person name="Morono Y."/>
            <person name="Uchiyama I."/>
            <person name="Ito T."/>
            <person name="Fujiyama A."/>
            <person name="Inagaki F."/>
            <person name="Takami H."/>
        </authorList>
    </citation>
    <scope>NUCLEOTIDE SEQUENCE</scope>
    <source>
        <strain evidence="1">Expedition CK06-06</strain>
    </source>
</reference>
<dbReference type="GO" id="GO:0005975">
    <property type="term" value="P:carbohydrate metabolic process"/>
    <property type="evidence" value="ECO:0007669"/>
    <property type="project" value="InterPro"/>
</dbReference>
<dbReference type="InterPro" id="IPR024705">
    <property type="entry name" value="Ssp411"/>
</dbReference>
<sequence length="288" mass="33492">DHIGGGFHRYSTDARWLVPHFEKMLYDQALLSKVYLQAYQLTKNQKYATIAREIFDYVLCDMTDADGGFYSAEDADSEGKEGTFYLWNPKQIKPVLDKDEARLFNAYYGVTQKGNFEEGKTILNITTSIKHLGKKFKKDHTTIVNILTTARSKVFKEREKRIRPHKDDKVITGWNGLMISSLAYGHSILQEEKYVKAAKRSAEFILRTLHKNGRLMRYYRDGRVVELGFLSDYASMITALLDLYEATFETKWLIEAKQLSEEMIELFAIGLIDWFYTLCHKVVCYYMA</sequence>
<dbReference type="AlphaFoldDB" id="X1LY73"/>
<dbReference type="PANTHER" id="PTHR42899">
    <property type="entry name" value="SPERMATOGENESIS-ASSOCIATED PROTEIN 20"/>
    <property type="match status" value="1"/>
</dbReference>
<name>X1LY73_9ZZZZ</name>